<feature type="domain" description="Thioesterase TesA-like" evidence="3">
    <location>
        <begin position="37"/>
        <end position="263"/>
    </location>
</feature>
<dbReference type="RefSeq" id="WP_198502814.1">
    <property type="nucleotide sequence ID" value="NZ_CP060742.1"/>
</dbReference>
<evidence type="ECO:0000313" key="4">
    <source>
        <dbReference type="EMBL" id="QQC89691.1"/>
    </source>
</evidence>
<dbReference type="InterPro" id="IPR020802">
    <property type="entry name" value="TesA-like"/>
</dbReference>
<dbReference type="AlphaFoldDB" id="A0A7T4PGA3"/>
<keyword evidence="2" id="KW-0378">Hydrolase</keyword>
<evidence type="ECO:0000256" key="2">
    <source>
        <dbReference type="ARBA" id="ARBA00022801"/>
    </source>
</evidence>
<dbReference type="GO" id="GO:0008610">
    <property type="term" value="P:lipid biosynthetic process"/>
    <property type="evidence" value="ECO:0007669"/>
    <property type="project" value="TreeGrafter"/>
</dbReference>
<organism evidence="4 5">
    <name type="scientific">Streptomyces alfalfae</name>
    <dbReference type="NCBI Taxonomy" id="1642299"/>
    <lineage>
        <taxon>Bacteria</taxon>
        <taxon>Bacillati</taxon>
        <taxon>Actinomycetota</taxon>
        <taxon>Actinomycetes</taxon>
        <taxon>Kitasatosporales</taxon>
        <taxon>Streptomycetaceae</taxon>
        <taxon>Streptomyces</taxon>
    </lineage>
</organism>
<dbReference type="SUPFAM" id="SSF53474">
    <property type="entry name" value="alpha/beta-Hydrolases"/>
    <property type="match status" value="1"/>
</dbReference>
<dbReference type="PANTHER" id="PTHR11487">
    <property type="entry name" value="THIOESTERASE"/>
    <property type="match status" value="1"/>
</dbReference>
<evidence type="ECO:0000256" key="1">
    <source>
        <dbReference type="ARBA" id="ARBA00007169"/>
    </source>
</evidence>
<dbReference type="EMBL" id="CP065959">
    <property type="protein sequence ID" value="QQC89691.1"/>
    <property type="molecule type" value="Genomic_DNA"/>
</dbReference>
<dbReference type="InterPro" id="IPR029058">
    <property type="entry name" value="AB_hydrolase_fold"/>
</dbReference>
<evidence type="ECO:0000259" key="3">
    <source>
        <dbReference type="SMART" id="SM00824"/>
    </source>
</evidence>
<comment type="similarity">
    <text evidence="1">Belongs to the thioesterase family.</text>
</comment>
<gene>
    <name evidence="4" type="ORF">I8755_15620</name>
</gene>
<dbReference type="InterPro" id="IPR012223">
    <property type="entry name" value="TEII"/>
</dbReference>
<name>A0A7T4PGA3_9ACTN</name>
<dbReference type="Gene3D" id="3.40.50.1820">
    <property type="entry name" value="alpha/beta hydrolase"/>
    <property type="match status" value="1"/>
</dbReference>
<evidence type="ECO:0000313" key="5">
    <source>
        <dbReference type="Proteomes" id="UP000596130"/>
    </source>
</evidence>
<dbReference type="GO" id="GO:0016787">
    <property type="term" value="F:hydrolase activity"/>
    <property type="evidence" value="ECO:0007669"/>
    <property type="project" value="UniProtKB-KW"/>
</dbReference>
<accession>A0A7T4PGA3</accession>
<dbReference type="Pfam" id="PF00975">
    <property type="entry name" value="Thioesterase"/>
    <property type="match status" value="1"/>
</dbReference>
<dbReference type="Proteomes" id="UP000596130">
    <property type="component" value="Chromosome"/>
</dbReference>
<dbReference type="PANTHER" id="PTHR11487:SF0">
    <property type="entry name" value="S-ACYL FATTY ACID SYNTHASE THIOESTERASE, MEDIUM CHAIN"/>
    <property type="match status" value="1"/>
</dbReference>
<sequence>MPLPEPPLRTPLDARAAGPWFPPGTGPVPAPAALTLVCFPYAGGTPSLHQRWSGRLGDGVHVAPLLLPGRGLRLAEEPFTAMGPLADAVTDALADRPGGGAFAFFGHSMGALLAYEVACALRERGLPGPLGLFLSGSRAPHQYGDREDSTLPEEELLALLGGLGGLGAGRAGVRRAFWRRRLPALRADLRACDDYRWRPREPLHVPLTVLAGRDDPLARPAQTEAWRTYTTGGFVRREAPGGHFYLLDDPAQELLLRELRDWCARLTRAHARTGPDRTPPRDS</sequence>
<dbReference type="SMART" id="SM00824">
    <property type="entry name" value="PKS_TE"/>
    <property type="match status" value="1"/>
</dbReference>
<dbReference type="InterPro" id="IPR001031">
    <property type="entry name" value="Thioesterase"/>
</dbReference>
<protein>
    <submittedName>
        <fullName evidence="4">Thioesterase</fullName>
    </submittedName>
</protein>
<proteinExistence type="inferred from homology"/>
<reference evidence="4 5" key="1">
    <citation type="submission" date="2020-12" db="EMBL/GenBank/DDBJ databases">
        <title>Identification and biosynthesis of polyene macrolides produced by Streptomyces alfalfae Men-myco-93-63.</title>
        <authorList>
            <person name="Liu D."/>
            <person name="Li Y."/>
            <person name="Liu L."/>
            <person name="Han X."/>
            <person name="Shen F."/>
        </authorList>
    </citation>
    <scope>NUCLEOTIDE SEQUENCE [LARGE SCALE GENOMIC DNA]</scope>
    <source>
        <strain evidence="4 5">Men-myco-93-63</strain>
    </source>
</reference>